<evidence type="ECO:0000313" key="2">
    <source>
        <dbReference type="Proteomes" id="UP000805704"/>
    </source>
</evidence>
<dbReference type="EMBL" id="CM024809">
    <property type="protein sequence ID" value="KAG8005863.1"/>
    <property type="molecule type" value="Genomic_DNA"/>
</dbReference>
<dbReference type="Proteomes" id="UP000805704">
    <property type="component" value="Chromosome 21"/>
</dbReference>
<reference evidence="1" key="1">
    <citation type="submission" date="2020-04" db="EMBL/GenBank/DDBJ databases">
        <title>A chromosome-scale assembly and high-density genetic map of the yellow drum (Nibea albiflora) genome.</title>
        <authorList>
            <person name="Xu D."/>
            <person name="Zhang W."/>
            <person name="Chen R."/>
            <person name="Tan P."/>
            <person name="Wang L."/>
            <person name="Song H."/>
            <person name="Tian L."/>
            <person name="Zhu Q."/>
            <person name="Wang B."/>
        </authorList>
    </citation>
    <scope>NUCLEOTIDE SEQUENCE</scope>
    <source>
        <strain evidence="1">ZJHYS-2018</strain>
    </source>
</reference>
<protein>
    <submittedName>
        <fullName evidence="1">Butyrophilin subfamily 2 member A2</fullName>
    </submittedName>
</protein>
<organism evidence="1 2">
    <name type="scientific">Nibea albiflora</name>
    <name type="common">Yellow drum</name>
    <name type="synonym">Corvina albiflora</name>
    <dbReference type="NCBI Taxonomy" id="240163"/>
    <lineage>
        <taxon>Eukaryota</taxon>
        <taxon>Metazoa</taxon>
        <taxon>Chordata</taxon>
        <taxon>Craniata</taxon>
        <taxon>Vertebrata</taxon>
        <taxon>Euteleostomi</taxon>
        <taxon>Actinopterygii</taxon>
        <taxon>Neopterygii</taxon>
        <taxon>Teleostei</taxon>
        <taxon>Neoteleostei</taxon>
        <taxon>Acanthomorphata</taxon>
        <taxon>Eupercaria</taxon>
        <taxon>Sciaenidae</taxon>
        <taxon>Nibea</taxon>
    </lineage>
</organism>
<accession>A0ACB7EW06</accession>
<gene>
    <name evidence="1" type="primary">BTN2A2.3</name>
    <name evidence="1" type="ORF">GBF38_004849</name>
</gene>
<name>A0ACB7EW06_NIBAL</name>
<comment type="caution">
    <text evidence="1">The sequence shown here is derived from an EMBL/GenBank/DDBJ whole genome shotgun (WGS) entry which is preliminary data.</text>
</comment>
<proteinExistence type="predicted"/>
<evidence type="ECO:0000313" key="1">
    <source>
        <dbReference type="EMBL" id="KAG8005863.1"/>
    </source>
</evidence>
<keyword evidence="2" id="KW-1185">Reference proteome</keyword>
<sequence length="268" mass="31356">MEDSSTTQSSSVGAIRWHGPVEDLDTSSSVPSRQANSSGVNKQSQQHSHQNSLKDLRSLQECVQFINNWKEQVDQVCKLMWFSTQIPKHRWLYLSDDHRRVQEGHTESYLPDRPERFDSWTCVLGWEGYSSGRHYWEVDIANNGYWRVGLTTGDSKRHGRFPMTPRQGYWTLWRSTHQFYACTNQETELPISLVPRRMGIYLDHEEGQISFYNAEETKSPHLHLCRILQREAVPSVRPAGWSHTHDYHPPKKVSFERGDCSYWTLKKC</sequence>